<feature type="active site" evidence="8">
    <location>
        <position position="110"/>
    </location>
</feature>
<sequence>MKPKTPHLDTILNALVPMVVESTGRGERAYDIYSLLLRERIVFLGTPINAQVANLIVAQLLYLNRENPEREIQLYINSPGGEIYSGLAIIDTMNLIDAPVSTIAVGQAASMGTVILAAGEKGRRYALPNATIHMHQPLGGARGQASDIAIHAQEILRLREKLNRFLAERTGQPLERIEQDTNRDFFLSAEEARDYGLIDQVLHIEEERTDGTTK</sequence>
<keyword evidence="2 7" id="KW-0963">Cytoplasm</keyword>
<reference evidence="11 13" key="2">
    <citation type="submission" date="2015-07" db="EMBL/GenBank/DDBJ databases">
        <title>Whole genome sequence of Ardenticatena maritima DSM 23922.</title>
        <authorList>
            <person name="Hemp J."/>
            <person name="Ward L.M."/>
            <person name="Pace L.A."/>
            <person name="Fischer W.W."/>
        </authorList>
    </citation>
    <scope>NUCLEOTIDE SEQUENCE [LARGE SCALE GENOMIC DNA]</scope>
    <source>
        <strain evidence="11 13">110S</strain>
    </source>
</reference>
<dbReference type="Proteomes" id="UP000050502">
    <property type="component" value="Unassembled WGS sequence"/>
</dbReference>
<evidence type="ECO:0000313" key="13">
    <source>
        <dbReference type="Proteomes" id="UP000050502"/>
    </source>
</evidence>
<dbReference type="PRINTS" id="PR00127">
    <property type="entry name" value="CLPPROTEASEP"/>
</dbReference>
<dbReference type="InterPro" id="IPR029045">
    <property type="entry name" value="ClpP/crotonase-like_dom_sf"/>
</dbReference>
<dbReference type="RefSeq" id="WP_054493832.1">
    <property type="nucleotide sequence ID" value="NZ_BBZA01000225.1"/>
</dbReference>
<dbReference type="InterPro" id="IPR018215">
    <property type="entry name" value="ClpP_Ser_AS"/>
</dbReference>
<dbReference type="AlphaFoldDB" id="A0A0M9UDK0"/>
<evidence type="ECO:0000256" key="8">
    <source>
        <dbReference type="PROSITE-ProRule" id="PRU10085"/>
    </source>
</evidence>
<dbReference type="GO" id="GO:0004176">
    <property type="term" value="F:ATP-dependent peptidase activity"/>
    <property type="evidence" value="ECO:0007669"/>
    <property type="project" value="InterPro"/>
</dbReference>
<keyword evidence="5 7" id="KW-0720">Serine protease</keyword>
<dbReference type="PANTHER" id="PTHR10381:SF70">
    <property type="entry name" value="ATP-DEPENDENT CLP PROTEASE PROTEOLYTIC SUBUNIT"/>
    <property type="match status" value="1"/>
</dbReference>
<dbReference type="InterPro" id="IPR023562">
    <property type="entry name" value="ClpP/TepA"/>
</dbReference>
<evidence type="ECO:0000256" key="6">
    <source>
        <dbReference type="ARBA" id="ARBA00034021"/>
    </source>
</evidence>
<dbReference type="CDD" id="cd07017">
    <property type="entry name" value="S14_ClpP_2"/>
    <property type="match status" value="1"/>
</dbReference>
<evidence type="ECO:0000256" key="3">
    <source>
        <dbReference type="ARBA" id="ARBA00022670"/>
    </source>
</evidence>
<dbReference type="InParanoid" id="A0A0M9UDK0"/>
<evidence type="ECO:0000256" key="5">
    <source>
        <dbReference type="ARBA" id="ARBA00022825"/>
    </source>
</evidence>
<dbReference type="NCBIfam" id="NF001368">
    <property type="entry name" value="PRK00277.1"/>
    <property type="match status" value="1"/>
</dbReference>
<comment type="catalytic activity">
    <reaction evidence="6 7 8">
        <text>Hydrolysis of proteins to small peptides in the presence of ATP and magnesium. alpha-casein is the usual test substrate. In the absence of ATP, only oligopeptides shorter than five residues are hydrolyzed (such as succinyl-Leu-Tyr-|-NHMec, and Leu-Tyr-Leu-|-Tyr-Trp, in which cleavage of the -Tyr-|-Leu- and -Tyr-|-Trp bonds also occurs).</text>
        <dbReference type="EC" id="3.4.21.92"/>
    </reaction>
</comment>
<dbReference type="GO" id="GO:0051117">
    <property type="term" value="F:ATPase binding"/>
    <property type="evidence" value="ECO:0007669"/>
    <property type="project" value="TreeGrafter"/>
</dbReference>
<dbReference type="Proteomes" id="UP000037784">
    <property type="component" value="Unassembled WGS sequence"/>
</dbReference>
<dbReference type="HAMAP" id="MF_00444">
    <property type="entry name" value="ClpP"/>
    <property type="match status" value="1"/>
</dbReference>
<dbReference type="FunFam" id="3.90.226.10:FF:000001">
    <property type="entry name" value="ATP-dependent Clp protease proteolytic subunit"/>
    <property type="match status" value="1"/>
</dbReference>
<organism evidence="10 12">
    <name type="scientific">Ardenticatena maritima</name>
    <dbReference type="NCBI Taxonomy" id="872965"/>
    <lineage>
        <taxon>Bacteria</taxon>
        <taxon>Bacillati</taxon>
        <taxon>Chloroflexota</taxon>
        <taxon>Ardenticatenia</taxon>
        <taxon>Ardenticatenales</taxon>
        <taxon>Ardenticatenaceae</taxon>
        <taxon>Ardenticatena</taxon>
    </lineage>
</organism>
<dbReference type="EC" id="3.4.21.92" evidence="7"/>
<name>A0A0M9UDK0_9CHLR</name>
<dbReference type="NCBIfam" id="NF009205">
    <property type="entry name" value="PRK12553.1"/>
    <property type="match status" value="1"/>
</dbReference>
<dbReference type="GO" id="GO:0005737">
    <property type="term" value="C:cytoplasm"/>
    <property type="evidence" value="ECO:0007669"/>
    <property type="project" value="UniProtKB-SubCell"/>
</dbReference>
<dbReference type="InterPro" id="IPR001907">
    <property type="entry name" value="ClpP"/>
</dbReference>
<dbReference type="PROSITE" id="PS00381">
    <property type="entry name" value="CLP_PROTEASE_SER"/>
    <property type="match status" value="1"/>
</dbReference>
<evidence type="ECO:0000256" key="9">
    <source>
        <dbReference type="RuleBase" id="RU003567"/>
    </source>
</evidence>
<evidence type="ECO:0000256" key="1">
    <source>
        <dbReference type="ARBA" id="ARBA00007039"/>
    </source>
</evidence>
<evidence type="ECO:0000256" key="4">
    <source>
        <dbReference type="ARBA" id="ARBA00022801"/>
    </source>
</evidence>
<dbReference type="FunCoup" id="A0A0M9UDK0">
    <property type="interactions" value="429"/>
</dbReference>
<gene>
    <name evidence="7 10" type="primary">clpP</name>
    <name evidence="10" type="ORF">ARMA_2510</name>
    <name evidence="11" type="ORF">SE16_14010</name>
</gene>
<comment type="similarity">
    <text evidence="1 7 9">Belongs to the peptidase S14 family.</text>
</comment>
<dbReference type="PANTHER" id="PTHR10381">
    <property type="entry name" value="ATP-DEPENDENT CLP PROTEASE PROTEOLYTIC SUBUNIT"/>
    <property type="match status" value="1"/>
</dbReference>
<evidence type="ECO:0000313" key="10">
    <source>
        <dbReference type="EMBL" id="GAP64087.1"/>
    </source>
</evidence>
<evidence type="ECO:0000256" key="7">
    <source>
        <dbReference type="HAMAP-Rule" id="MF_00444"/>
    </source>
</evidence>
<dbReference type="GO" id="GO:0006515">
    <property type="term" value="P:protein quality control for misfolded or incompletely synthesized proteins"/>
    <property type="evidence" value="ECO:0007669"/>
    <property type="project" value="TreeGrafter"/>
</dbReference>
<dbReference type="STRING" id="872965.SE16_14010"/>
<comment type="caution">
    <text evidence="10">The sequence shown here is derived from an EMBL/GenBank/DDBJ whole genome shotgun (WGS) entry which is preliminary data.</text>
</comment>
<proteinExistence type="inferred from homology"/>
<dbReference type="Gene3D" id="3.90.226.10">
    <property type="entry name" value="2-enoyl-CoA Hydratase, Chain A, domain 1"/>
    <property type="match status" value="1"/>
</dbReference>
<evidence type="ECO:0000256" key="2">
    <source>
        <dbReference type="ARBA" id="ARBA00022490"/>
    </source>
</evidence>
<accession>A0A0M9UDK0</accession>
<comment type="subunit">
    <text evidence="7">Fourteen ClpP subunits assemble into 2 heptameric rings which stack back to back to give a disk-like structure with a central cavity, resembling the structure of eukaryotic proteasomes.</text>
</comment>
<keyword evidence="3 7" id="KW-0645">Protease</keyword>
<reference evidence="10 12" key="1">
    <citation type="journal article" date="2015" name="Genome Announc.">
        <title>Draft Genome Sequence of a Heterotrophic Facultative Anaerobic Thermophilic Bacterium, Ardenticatena maritima Strain 110ST.</title>
        <authorList>
            <person name="Kawaichi S."/>
            <person name="Yoshida T."/>
            <person name="Sako Y."/>
            <person name="Nakamura R."/>
        </authorList>
    </citation>
    <scope>NUCLEOTIDE SEQUENCE [LARGE SCALE GENOMIC DNA]</scope>
    <source>
        <strain evidence="10 12">110S</strain>
    </source>
</reference>
<dbReference type="GO" id="GO:0009368">
    <property type="term" value="C:endopeptidase Clp complex"/>
    <property type="evidence" value="ECO:0007669"/>
    <property type="project" value="TreeGrafter"/>
</dbReference>
<dbReference type="PATRIC" id="fig|872965.6.peg.2446"/>
<dbReference type="EMBL" id="BBZA01000225">
    <property type="protein sequence ID" value="GAP64087.1"/>
    <property type="molecule type" value="Genomic_DNA"/>
</dbReference>
<comment type="function">
    <text evidence="7">Cleaves peptides in various proteins in a process that requires ATP hydrolysis. Has a chymotrypsin-like activity. Plays a major role in the degradation of misfolded proteins.</text>
</comment>
<feature type="active site" description="Nucleophile" evidence="7">
    <location>
        <position position="110"/>
    </location>
</feature>
<dbReference type="SUPFAM" id="SSF52096">
    <property type="entry name" value="ClpP/crotonase"/>
    <property type="match status" value="1"/>
</dbReference>
<comment type="subcellular location">
    <subcellularLocation>
        <location evidence="7">Cytoplasm</location>
    </subcellularLocation>
</comment>
<feature type="active site" evidence="7">
    <location>
        <position position="135"/>
    </location>
</feature>
<keyword evidence="4 7" id="KW-0378">Hydrolase</keyword>
<keyword evidence="12" id="KW-1185">Reference proteome</keyword>
<dbReference type="GO" id="GO:0004252">
    <property type="term" value="F:serine-type endopeptidase activity"/>
    <property type="evidence" value="ECO:0007669"/>
    <property type="project" value="UniProtKB-UniRule"/>
</dbReference>
<evidence type="ECO:0000313" key="11">
    <source>
        <dbReference type="EMBL" id="KPL86415.1"/>
    </source>
</evidence>
<dbReference type="Pfam" id="PF00574">
    <property type="entry name" value="CLP_protease"/>
    <property type="match status" value="1"/>
</dbReference>
<reference evidence="12" key="3">
    <citation type="submission" date="2015-08" db="EMBL/GenBank/DDBJ databases">
        <title>Draft Genome Sequence of a Heterotrophic Facultative Anaerobic Bacterium Ardenticatena maritima Strain 110S.</title>
        <authorList>
            <person name="Kawaichi S."/>
            <person name="Yoshida T."/>
            <person name="Sako Y."/>
            <person name="Nakamura R."/>
        </authorList>
    </citation>
    <scope>NUCLEOTIDE SEQUENCE [LARGE SCALE GENOMIC DNA]</scope>
    <source>
        <strain evidence="12">110S</strain>
    </source>
</reference>
<evidence type="ECO:0000313" key="12">
    <source>
        <dbReference type="Proteomes" id="UP000037784"/>
    </source>
</evidence>
<dbReference type="EMBL" id="LGKN01000009">
    <property type="protein sequence ID" value="KPL86415.1"/>
    <property type="molecule type" value="Genomic_DNA"/>
</dbReference>
<protein>
    <recommendedName>
        <fullName evidence="7 9">ATP-dependent Clp protease proteolytic subunit</fullName>
        <ecNumber evidence="7">3.4.21.92</ecNumber>
    </recommendedName>
    <alternativeName>
        <fullName evidence="7">Endopeptidase Clp</fullName>
    </alternativeName>
</protein>